<evidence type="ECO:0000313" key="2">
    <source>
        <dbReference type="EMBL" id="QUC16375.1"/>
    </source>
</evidence>
<accession>A0A8E5HJ36</accession>
<organism evidence="2 3">
    <name type="scientific">Ustilaginoidea virens</name>
    <name type="common">Rice false smut fungus</name>
    <name type="synonym">Villosiclava virens</name>
    <dbReference type="NCBI Taxonomy" id="1159556"/>
    <lineage>
        <taxon>Eukaryota</taxon>
        <taxon>Fungi</taxon>
        <taxon>Dikarya</taxon>
        <taxon>Ascomycota</taxon>
        <taxon>Pezizomycotina</taxon>
        <taxon>Sordariomycetes</taxon>
        <taxon>Hypocreomycetidae</taxon>
        <taxon>Hypocreales</taxon>
        <taxon>Clavicipitaceae</taxon>
        <taxon>Ustilaginoidea</taxon>
    </lineage>
</organism>
<name>A0A8E5HJ36_USTVR</name>
<feature type="region of interest" description="Disordered" evidence="1">
    <location>
        <begin position="216"/>
        <end position="238"/>
    </location>
</feature>
<proteinExistence type="predicted"/>
<protein>
    <submittedName>
        <fullName evidence="2">Uncharacterized protein</fullName>
    </submittedName>
</protein>
<feature type="region of interest" description="Disordered" evidence="1">
    <location>
        <begin position="343"/>
        <end position="365"/>
    </location>
</feature>
<dbReference type="RefSeq" id="XP_042994048.1">
    <property type="nucleotide sequence ID" value="XM_043138114.1"/>
</dbReference>
<feature type="compositionally biased region" description="Polar residues" evidence="1">
    <location>
        <begin position="343"/>
        <end position="352"/>
    </location>
</feature>
<dbReference type="Proteomes" id="UP000027002">
    <property type="component" value="Chromosome 1"/>
</dbReference>
<reference evidence="2" key="1">
    <citation type="submission" date="2020-03" db="EMBL/GenBank/DDBJ databases">
        <title>A mixture of massive structural variations and highly conserved coding sequences in Ustilaginoidea virens genome.</title>
        <authorList>
            <person name="Zhang K."/>
            <person name="Zhao Z."/>
            <person name="Zhang Z."/>
            <person name="Li Y."/>
            <person name="Hsiang T."/>
            <person name="Sun W."/>
        </authorList>
    </citation>
    <scope>NUCLEOTIDE SEQUENCE</scope>
    <source>
        <strain evidence="2">UV-8b</strain>
    </source>
</reference>
<feature type="region of interest" description="Disordered" evidence="1">
    <location>
        <begin position="256"/>
        <end position="275"/>
    </location>
</feature>
<keyword evidence="3" id="KW-1185">Reference proteome</keyword>
<gene>
    <name evidence="2" type="ORF">UV8b_00616</name>
</gene>
<dbReference type="KEGG" id="uvi:66061394"/>
<evidence type="ECO:0000313" key="3">
    <source>
        <dbReference type="Proteomes" id="UP000027002"/>
    </source>
</evidence>
<sequence length="443" mass="48423">MPKVAVTCWRLFGQGLLVRVHRARRQYPVLGAMHRNSPALFTTPCHDCHDCHDCPTLSACFAQQAADTPSSGSQQSRAIQSDTVLFDPSGCGPGPSAPERPVGLLRPRESSLETESTSFKTTSVCLGNTCSPPNVAAMARPSRFGHLIHLVRRRSLVIHTHLRESFDAGGISSQPHPGSQSGILQKTACVAVSFVPNRGCQYCHSSVGFPDRRIQPAGNNGSSAAKHPIHDKQSKPFSSRRGSLWSVVFPEARGQARRSPSFHFRSQRSSSERSLGEMLGSTWEIDPDILEGGIHAILAACPCPGSRVMQPPETATGLAGNTPDATGMAWMGKELSWHERGSWNPTQSTPQLANGPGSPRSSWKETPRCRSRVAWFPRDHFYSSCAVTKGAFKGPLQRPWKKRRWVGIASTAHAPTALREGTSIKRVGTLVRQWKTRTSRQEM</sequence>
<dbReference type="EMBL" id="CP072753">
    <property type="protein sequence ID" value="QUC16375.1"/>
    <property type="molecule type" value="Genomic_DNA"/>
</dbReference>
<dbReference type="AlphaFoldDB" id="A0A8E5HJ36"/>
<dbReference type="GeneID" id="66061394"/>
<evidence type="ECO:0000256" key="1">
    <source>
        <dbReference type="SAM" id="MobiDB-lite"/>
    </source>
</evidence>